<evidence type="ECO:0000259" key="2">
    <source>
        <dbReference type="PROSITE" id="PS01248"/>
    </source>
</evidence>
<dbReference type="InterPro" id="IPR024042">
    <property type="entry name" value="TM1646-like_dom_sf"/>
</dbReference>
<dbReference type="AlphaFoldDB" id="E4YUR8"/>
<dbReference type="CDD" id="cd00055">
    <property type="entry name" value="EGF_Lam"/>
    <property type="match status" value="1"/>
</dbReference>
<dbReference type="Proteomes" id="UP000011014">
    <property type="component" value="Unassembled WGS sequence"/>
</dbReference>
<dbReference type="EMBL" id="FN655463">
    <property type="protein sequence ID" value="CBY39207.1"/>
    <property type="molecule type" value="Genomic_DNA"/>
</dbReference>
<feature type="coiled-coil region" evidence="1">
    <location>
        <begin position="471"/>
        <end position="540"/>
    </location>
</feature>
<reference evidence="3" key="1">
    <citation type="journal article" date="2010" name="Science">
        <title>Plasticity of animal genome architecture unmasked by rapid evolution of a pelagic tunicate.</title>
        <authorList>
            <person name="Denoeud F."/>
            <person name="Henriet S."/>
            <person name="Mungpakdee S."/>
            <person name="Aury J.M."/>
            <person name="Da Silva C."/>
            <person name="Brinkmann H."/>
            <person name="Mikhaleva J."/>
            <person name="Olsen L.C."/>
            <person name="Jubin C."/>
            <person name="Canestro C."/>
            <person name="Bouquet J.M."/>
            <person name="Danks G."/>
            <person name="Poulain J."/>
            <person name="Campsteijn C."/>
            <person name="Adamski M."/>
            <person name="Cross I."/>
            <person name="Yadetie F."/>
            <person name="Muffato M."/>
            <person name="Louis A."/>
            <person name="Butcher S."/>
            <person name="Tsagkogeorga G."/>
            <person name="Konrad A."/>
            <person name="Singh S."/>
            <person name="Jensen M.F."/>
            <person name="Cong E.H."/>
            <person name="Eikeseth-Otteraa H."/>
            <person name="Noel B."/>
            <person name="Anthouard V."/>
            <person name="Porcel B.M."/>
            <person name="Kachouri-Lafond R."/>
            <person name="Nishino A."/>
            <person name="Ugolini M."/>
            <person name="Chourrout P."/>
            <person name="Nishida H."/>
            <person name="Aasland R."/>
            <person name="Huzurbazar S."/>
            <person name="Westhof E."/>
            <person name="Delsuc F."/>
            <person name="Lehrach H."/>
            <person name="Reinhardt R."/>
            <person name="Weissenbach J."/>
            <person name="Roy S.W."/>
            <person name="Artiguenave F."/>
            <person name="Postlethwait J.H."/>
            <person name="Manak J.R."/>
            <person name="Thompson E.M."/>
            <person name="Jaillon O."/>
            <person name="Du Pasquier L."/>
            <person name="Boudinot P."/>
            <person name="Liberles D.A."/>
            <person name="Volff J.N."/>
            <person name="Philippe H."/>
            <person name="Lenhard B."/>
            <person name="Roest Crollius H."/>
            <person name="Wincker P."/>
            <person name="Chourrout D."/>
        </authorList>
    </citation>
    <scope>NUCLEOTIDE SEQUENCE [LARGE SCALE GENOMIC DNA]</scope>
</reference>
<organism evidence="3">
    <name type="scientific">Oikopleura dioica</name>
    <name type="common">Tunicate</name>
    <dbReference type="NCBI Taxonomy" id="34765"/>
    <lineage>
        <taxon>Eukaryota</taxon>
        <taxon>Metazoa</taxon>
        <taxon>Chordata</taxon>
        <taxon>Tunicata</taxon>
        <taxon>Appendicularia</taxon>
        <taxon>Copelata</taxon>
        <taxon>Oikopleuridae</taxon>
        <taxon>Oikopleura</taxon>
    </lineage>
</organism>
<protein>
    <recommendedName>
        <fullName evidence="2">Laminin EGF-like domain-containing protein</fullName>
    </recommendedName>
</protein>
<sequence>MSSVTSAKCYLITKCKYAPVSYSAGARNFLFHSGKRRESPNFKMRVFSILALATSGIRGEETGLTGLCEKCYEGGTEKCTGIGKCICKEGFEGIYCNSCSDGFFGETCSHAESCCSEIIDQDAEEEPERVRRAAAFTYDEYRRNALDEIKDRIDDLYEDFFMVPKVDDLSEFLKHINLRVLDVIHSISNLKGTSDGYGKKEETYYTWKDETEKKIFDLMERLSLQEINRTDIVSEAETIKILIDDLESLRGVENELENTVRKNDHDGIKLERDVGTEMKKMLKEFDDDELVAEKEKLVEDLNIMHENMTEHFFDNGTMLYDDAEIIAEELSQLVSNSSNRLPHGYPNASSWLDEAFELKEIMEQSNIEAEEVMTELHELHASLKESIANISRLTEDATNWRNEVIDERDLVAYIDLMFFMQKNYLSAEEKNEADRLTQQIVEEWKQLELEQLDQNFAEVFRKLQRMNPIMAKALTDDAAELQRKSENIYEKLEEIKNLTEATGLISSETESKQSEVEQSLEELERINNETATALDTLEELLNPKEEDKIADLKKKNEEIIAINNDFSDKTANITKIIETMQNSIITSRKKRNLRKLRSHKKRQAEISAKEEILDINRQIDALLEDIKEYRDEKHNSNMELTHLKIEEYDSNVSDEVEQMTKEIKKLKKRYSEAKKKIKSCLEDNCFREKMVFTSAELKSEDRPEYCENLN</sequence>
<evidence type="ECO:0000313" key="3">
    <source>
        <dbReference type="EMBL" id="CBY39207.1"/>
    </source>
</evidence>
<name>E4YUR8_OIKDI</name>
<feature type="coiled-coil region" evidence="1">
    <location>
        <begin position="612"/>
        <end position="683"/>
    </location>
</feature>
<dbReference type="SUPFAM" id="SSF158397">
    <property type="entry name" value="TM1646-like"/>
    <property type="match status" value="1"/>
</dbReference>
<accession>E4YUR8</accession>
<evidence type="ECO:0000256" key="1">
    <source>
        <dbReference type="SAM" id="Coils"/>
    </source>
</evidence>
<feature type="domain" description="Laminin EGF-like" evidence="2">
    <location>
        <begin position="85"/>
        <end position="115"/>
    </location>
</feature>
<keyword evidence="1" id="KW-0175">Coiled coil</keyword>
<dbReference type="InterPro" id="IPR002049">
    <property type="entry name" value="LE_dom"/>
</dbReference>
<proteinExistence type="predicted"/>
<dbReference type="PROSITE" id="PS01248">
    <property type="entry name" value="EGF_LAM_1"/>
    <property type="match status" value="1"/>
</dbReference>
<gene>
    <name evidence="3" type="ORF">GSOID_T00019758001</name>
</gene>